<evidence type="ECO:0000256" key="1">
    <source>
        <dbReference type="SAM" id="Phobius"/>
    </source>
</evidence>
<dbReference type="Gene3D" id="3.20.20.450">
    <property type="entry name" value="EAL domain"/>
    <property type="match status" value="1"/>
</dbReference>
<protein>
    <submittedName>
        <fullName evidence="4">EAL domain-containing protein</fullName>
    </submittedName>
</protein>
<dbReference type="InterPro" id="IPR043128">
    <property type="entry name" value="Rev_trsase/Diguanyl_cyclase"/>
</dbReference>
<dbReference type="InterPro" id="IPR001633">
    <property type="entry name" value="EAL_dom"/>
</dbReference>
<evidence type="ECO:0000259" key="2">
    <source>
        <dbReference type="PROSITE" id="PS50883"/>
    </source>
</evidence>
<dbReference type="SMART" id="SM00052">
    <property type="entry name" value="EAL"/>
    <property type="match status" value="1"/>
</dbReference>
<dbReference type="Proteomes" id="UP000823618">
    <property type="component" value="Unassembled WGS sequence"/>
</dbReference>
<evidence type="ECO:0000313" key="4">
    <source>
        <dbReference type="EMBL" id="MBO8464027.1"/>
    </source>
</evidence>
<evidence type="ECO:0000313" key="5">
    <source>
        <dbReference type="Proteomes" id="UP000823618"/>
    </source>
</evidence>
<dbReference type="InterPro" id="IPR035919">
    <property type="entry name" value="EAL_sf"/>
</dbReference>
<comment type="caution">
    <text evidence="4">The sequence shown here is derived from an EMBL/GenBank/DDBJ whole genome shotgun (WGS) entry which is preliminary data.</text>
</comment>
<feature type="transmembrane region" description="Helical" evidence="1">
    <location>
        <begin position="7"/>
        <end position="25"/>
    </location>
</feature>
<dbReference type="SUPFAM" id="SSF141868">
    <property type="entry name" value="EAL domain-like"/>
    <property type="match status" value="1"/>
</dbReference>
<reference evidence="4" key="2">
    <citation type="journal article" date="2021" name="PeerJ">
        <title>Extensive microbial diversity within the chicken gut microbiome revealed by metagenomics and culture.</title>
        <authorList>
            <person name="Gilroy R."/>
            <person name="Ravi A."/>
            <person name="Getino M."/>
            <person name="Pursley I."/>
            <person name="Horton D.L."/>
            <person name="Alikhan N.F."/>
            <person name="Baker D."/>
            <person name="Gharbi K."/>
            <person name="Hall N."/>
            <person name="Watson M."/>
            <person name="Adriaenssens E.M."/>
            <person name="Foster-Nyarko E."/>
            <person name="Jarju S."/>
            <person name="Secka A."/>
            <person name="Antonio M."/>
            <person name="Oren A."/>
            <person name="Chaudhuri R.R."/>
            <person name="La Ragione R."/>
            <person name="Hildebrand F."/>
            <person name="Pallen M.J."/>
        </authorList>
    </citation>
    <scope>NUCLEOTIDE SEQUENCE</scope>
    <source>
        <strain evidence="4">E3-2379</strain>
    </source>
</reference>
<name>A0A9D9N8D3_9FIRM</name>
<sequence>MKRNWKSVLTMVGLGCLFIFSFYKFNQFTTQQMEYQVQVSLEDVSVQNIVNIRREVTENFKDLQAVSKKIKNFVHLNQEEIKEKVQNIENWGNYDFEYFGIANSDGVAYMSNGITKNIQKRKYFRQSIKGNKYIGNTVDKENIYSIPIYDKDQIIGIVFAIYHTKDLESLLTIESFHKEGYMYIVDKKSDVIVNSEKSVIHSNDNFFKDLLKDSKENLDSCEKMKLDFNKGRQGSIQYTFQNTKKYAHYMRLGIKDWWLITVVPYTVFDNRITPIVASTQVICGVSFLMVLICILLVYRKMNKNQNYLRQLAYIDSLTGGYNKTYLKSYWKSEIEKQTKKKSAILVFNIRKFRMVNEMYSSSVGDFLLKNVYFMIKRHLRRNGIVVHNQGDEFIILYHYTFKDEIIQWIEGVMDELYRITYDNSVLKMKGTIGIYEIVDMNTNFDKMYDYANMARKNAKEKNNSYRFFNDTLRQGELNYKKQEDSIDKAMEEKEFYAWFQPKYDSKNKQIIGAEALARWKKKDGSLVPPNQFIPICEETGRILKLDRLIFDNVCMQLYNWINNGKKIVPISINVSRAYLENPEVLVFLKESIEKYQIPAQYIQLEITESSLIENEEMLENMIQKMHDIGFKVLLDDYGVGYSSLQSINSMNFDILKIDKSFIDTIGSEKGNSIVRHTIALASSLGMISVAEGVEEEKQYQFLVECGCDEIQGYYFSRPLPPEEFVRLL</sequence>
<gene>
    <name evidence="4" type="ORF">IAC13_08860</name>
</gene>
<keyword evidence="1" id="KW-0812">Transmembrane</keyword>
<dbReference type="PANTHER" id="PTHR33121">
    <property type="entry name" value="CYCLIC DI-GMP PHOSPHODIESTERASE PDEF"/>
    <property type="match status" value="1"/>
</dbReference>
<feature type="domain" description="EAL" evidence="2">
    <location>
        <begin position="479"/>
        <end position="728"/>
    </location>
</feature>
<organism evidence="4 5">
    <name type="scientific">Candidatus Scybalomonas excrementavium</name>
    <dbReference type="NCBI Taxonomy" id="2840943"/>
    <lineage>
        <taxon>Bacteria</taxon>
        <taxon>Bacillati</taxon>
        <taxon>Bacillota</taxon>
        <taxon>Clostridia</taxon>
        <taxon>Lachnospirales</taxon>
        <taxon>Lachnospiraceae</taxon>
        <taxon>Lachnospiraceae incertae sedis</taxon>
        <taxon>Candidatus Scybalomonas</taxon>
    </lineage>
</organism>
<dbReference type="CDD" id="cd01948">
    <property type="entry name" value="EAL"/>
    <property type="match status" value="1"/>
</dbReference>
<accession>A0A9D9N8D3</accession>
<dbReference type="InterPro" id="IPR029787">
    <property type="entry name" value="Nucleotide_cyclase"/>
</dbReference>
<dbReference type="PANTHER" id="PTHR33121:SF70">
    <property type="entry name" value="SIGNALING PROTEIN YKOW"/>
    <property type="match status" value="1"/>
</dbReference>
<dbReference type="SMART" id="SM00267">
    <property type="entry name" value="GGDEF"/>
    <property type="match status" value="1"/>
</dbReference>
<dbReference type="PROSITE" id="PS50887">
    <property type="entry name" value="GGDEF"/>
    <property type="match status" value="1"/>
</dbReference>
<dbReference type="CDD" id="cd12912">
    <property type="entry name" value="PDC2_MCP_like"/>
    <property type="match status" value="1"/>
</dbReference>
<dbReference type="AlphaFoldDB" id="A0A9D9N8D3"/>
<evidence type="ECO:0000259" key="3">
    <source>
        <dbReference type="PROSITE" id="PS50887"/>
    </source>
</evidence>
<dbReference type="InterPro" id="IPR000160">
    <property type="entry name" value="GGDEF_dom"/>
</dbReference>
<dbReference type="GO" id="GO:0071111">
    <property type="term" value="F:cyclic-guanylate-specific phosphodiesterase activity"/>
    <property type="evidence" value="ECO:0007669"/>
    <property type="project" value="InterPro"/>
</dbReference>
<dbReference type="Gene3D" id="3.30.70.270">
    <property type="match status" value="1"/>
</dbReference>
<dbReference type="Gene3D" id="3.30.450.20">
    <property type="entry name" value="PAS domain"/>
    <property type="match status" value="1"/>
</dbReference>
<dbReference type="EMBL" id="JADIML010000250">
    <property type="protein sequence ID" value="MBO8464027.1"/>
    <property type="molecule type" value="Genomic_DNA"/>
</dbReference>
<dbReference type="NCBIfam" id="TIGR00254">
    <property type="entry name" value="GGDEF"/>
    <property type="match status" value="1"/>
</dbReference>
<dbReference type="InterPro" id="IPR050706">
    <property type="entry name" value="Cyclic-di-GMP_PDE-like"/>
</dbReference>
<feature type="transmembrane region" description="Helical" evidence="1">
    <location>
        <begin position="275"/>
        <end position="298"/>
    </location>
</feature>
<dbReference type="Pfam" id="PF00563">
    <property type="entry name" value="EAL"/>
    <property type="match status" value="1"/>
</dbReference>
<keyword evidence="1" id="KW-0472">Membrane</keyword>
<dbReference type="CDD" id="cd01949">
    <property type="entry name" value="GGDEF"/>
    <property type="match status" value="1"/>
</dbReference>
<keyword evidence="1" id="KW-1133">Transmembrane helix</keyword>
<dbReference type="Pfam" id="PF00990">
    <property type="entry name" value="GGDEF"/>
    <property type="match status" value="1"/>
</dbReference>
<dbReference type="SUPFAM" id="SSF55073">
    <property type="entry name" value="Nucleotide cyclase"/>
    <property type="match status" value="1"/>
</dbReference>
<proteinExistence type="predicted"/>
<feature type="domain" description="GGDEF" evidence="3">
    <location>
        <begin position="340"/>
        <end position="470"/>
    </location>
</feature>
<dbReference type="PROSITE" id="PS50883">
    <property type="entry name" value="EAL"/>
    <property type="match status" value="1"/>
</dbReference>
<reference evidence="4" key="1">
    <citation type="submission" date="2020-10" db="EMBL/GenBank/DDBJ databases">
        <authorList>
            <person name="Gilroy R."/>
        </authorList>
    </citation>
    <scope>NUCLEOTIDE SEQUENCE</scope>
    <source>
        <strain evidence="4">E3-2379</strain>
    </source>
</reference>